<dbReference type="GO" id="GO:0005975">
    <property type="term" value="P:carbohydrate metabolic process"/>
    <property type="evidence" value="ECO:0007669"/>
    <property type="project" value="InterPro"/>
</dbReference>
<dbReference type="Pfam" id="PF22124">
    <property type="entry name" value="Glyco_hydro_95_cat"/>
    <property type="match status" value="1"/>
</dbReference>
<comment type="caution">
    <text evidence="3">The sequence shown here is derived from an EMBL/GenBank/DDBJ whole genome shotgun (WGS) entry which is preliminary data.</text>
</comment>
<sequence length="793" mass="89469">MTSKNRITMHYPAAWWRSKWREALPSGNGRIGAAVYGGVQEETVLLNHEDAWWGGEASPLPDVSGLLPEVRRLMQENRVLEAHPLLSQALKDQGYRAKLDSPLPIGDFKIVMPLRRAFKAYERTLQMETGEVTVSWTDGDTSFERKLFVSRTADTIVAEIRCKGPQRIDAKLWLQLHDRSDCRNPALTFPDHEEMRCTSDTILYAARKPDGCDFGAIARVIVRGGHSAATAEGLAVTEADSVLVLIKLFAAGDRETEWARMSAELEEIPADYDGLLAEHSLEHGRLFHAMSFDLRAEGRELSNEALLMQAYRGEAPAALVEKMWAFGRYLLISSSRANGQPCHLYGLWCGDYDAMWAFHMVNENLQMMYWQALSGNMPELLLAVFQYMERLMDDFRLNAKQLYGCRGIFIPAPTVPGFGILKHLSPHIIHWTGGAGWVAQHYYDYYLYTGDLQFLKSRALPFMREAALFYEDFFTLDDRGYYLSAPSNSPENTPANYWKGPQSSMGTTLNATMDFAIAKELLTHLIEGAELAGLYSEEIPKWRTMLERIPPYELTEDGAVREWMHPFFTENDQHRHQSHVYPVFPGTEITRSSDPRLFQAFVTSIQKRLGLGLKEQTGWSLAHMANNYARMGQGDAALDCLDILSRSCVMNNLMTLHNDWRSMGIGVGMSWAPVQLDANMGWTSAIQEMLLFSVPGELHLMPARPARWRSGSAGPMLARGGIACTLAWDAEEGTLDVILRSFTGKQRISLFLPHEAVALVGGELPFSRKLEQVVITEEEMHLQIRIAQRTDEK</sequence>
<dbReference type="InterPro" id="IPR012341">
    <property type="entry name" value="6hp_glycosidase-like_sf"/>
</dbReference>
<dbReference type="Gene3D" id="1.50.10.10">
    <property type="match status" value="1"/>
</dbReference>
<accession>A0A3S0CXU7</accession>
<evidence type="ECO:0000259" key="1">
    <source>
        <dbReference type="Pfam" id="PF14498"/>
    </source>
</evidence>
<keyword evidence="3" id="KW-0378">Hydrolase</keyword>
<feature type="domain" description="Glycosyl hydrolase family 95 N-terminal" evidence="1">
    <location>
        <begin position="18"/>
        <end position="247"/>
    </location>
</feature>
<dbReference type="Pfam" id="PF14498">
    <property type="entry name" value="Glyco_hyd_65N_2"/>
    <property type="match status" value="1"/>
</dbReference>
<dbReference type="InterPro" id="IPR016518">
    <property type="entry name" value="Alpha-L-fucosidase"/>
</dbReference>
<dbReference type="SUPFAM" id="SSF48208">
    <property type="entry name" value="Six-hairpin glycosidases"/>
    <property type="match status" value="1"/>
</dbReference>
<dbReference type="AlphaFoldDB" id="A0A3S0CXU7"/>
<gene>
    <name evidence="3" type="ORF">EJQ19_02915</name>
</gene>
<reference evidence="3 4" key="1">
    <citation type="submission" date="2018-12" db="EMBL/GenBank/DDBJ databases">
        <title>Bacillus ochoae sp. nov., Paenibacillus whitsoniae sp. nov., Paenibacillus spiritus sp. nov. Isolated from the Mars Exploration Rover during spacecraft assembly.</title>
        <authorList>
            <person name="Seuylemezian A."/>
            <person name="Vaishampayan P."/>
        </authorList>
    </citation>
    <scope>NUCLEOTIDE SEQUENCE [LARGE SCALE GENOMIC DNA]</scope>
    <source>
        <strain evidence="3 4">MER 54</strain>
    </source>
</reference>
<organism evidence="3 4">
    <name type="scientific">Paenibacillus whitsoniae</name>
    <dbReference type="NCBI Taxonomy" id="2496558"/>
    <lineage>
        <taxon>Bacteria</taxon>
        <taxon>Bacillati</taxon>
        <taxon>Bacillota</taxon>
        <taxon>Bacilli</taxon>
        <taxon>Bacillales</taxon>
        <taxon>Paenibacillaceae</taxon>
        <taxon>Paenibacillus</taxon>
    </lineage>
</organism>
<keyword evidence="4" id="KW-1185">Reference proteome</keyword>
<protein>
    <submittedName>
        <fullName evidence="3">Glycoside hydrolase family 95 protein</fullName>
    </submittedName>
</protein>
<dbReference type="InterPro" id="IPR008928">
    <property type="entry name" value="6-hairpin_glycosidase_sf"/>
</dbReference>
<dbReference type="InterPro" id="IPR054363">
    <property type="entry name" value="GH95_cat"/>
</dbReference>
<dbReference type="EMBL" id="RXHU01000011">
    <property type="protein sequence ID" value="RTE11250.1"/>
    <property type="molecule type" value="Genomic_DNA"/>
</dbReference>
<dbReference type="GO" id="GO:0004560">
    <property type="term" value="F:alpha-L-fucosidase activity"/>
    <property type="evidence" value="ECO:0007669"/>
    <property type="project" value="InterPro"/>
</dbReference>
<dbReference type="InterPro" id="IPR027414">
    <property type="entry name" value="GH95_N_dom"/>
</dbReference>
<proteinExistence type="predicted"/>
<evidence type="ECO:0000259" key="2">
    <source>
        <dbReference type="Pfam" id="PF22124"/>
    </source>
</evidence>
<dbReference type="PANTHER" id="PTHR31084">
    <property type="entry name" value="ALPHA-L-FUCOSIDASE 2"/>
    <property type="match status" value="1"/>
</dbReference>
<name>A0A3S0CXU7_9BACL</name>
<feature type="domain" description="Glycosyl hydrolase family 95 catalytic" evidence="2">
    <location>
        <begin position="272"/>
        <end position="690"/>
    </location>
</feature>
<dbReference type="OrthoDB" id="9802600at2"/>
<dbReference type="Proteomes" id="UP000276128">
    <property type="component" value="Unassembled WGS sequence"/>
</dbReference>
<dbReference type="PANTHER" id="PTHR31084:SF0">
    <property type="entry name" value="ALPHA-L-FUCOSIDASE 2"/>
    <property type="match status" value="1"/>
</dbReference>
<dbReference type="PIRSF" id="PIRSF007663">
    <property type="entry name" value="UCP007663"/>
    <property type="match status" value="1"/>
</dbReference>
<evidence type="ECO:0000313" key="4">
    <source>
        <dbReference type="Proteomes" id="UP000276128"/>
    </source>
</evidence>
<evidence type="ECO:0000313" key="3">
    <source>
        <dbReference type="EMBL" id="RTE11250.1"/>
    </source>
</evidence>
<dbReference type="RefSeq" id="WP_126139701.1">
    <property type="nucleotide sequence ID" value="NZ_RXHU01000011.1"/>
</dbReference>